<dbReference type="InterPro" id="IPR032675">
    <property type="entry name" value="LRR_dom_sf"/>
</dbReference>
<evidence type="ECO:0000256" key="1">
    <source>
        <dbReference type="ARBA" id="ARBA00022786"/>
    </source>
</evidence>
<name>A0A1I8HG30_9PLAT</name>
<dbReference type="SUPFAM" id="SSF52058">
    <property type="entry name" value="L domain-like"/>
    <property type="match status" value="1"/>
</dbReference>
<keyword evidence="1" id="KW-0833">Ubl conjugation pathway</keyword>
<reference evidence="4" key="1">
    <citation type="submission" date="2016-11" db="UniProtKB">
        <authorList>
            <consortium name="WormBaseParasite"/>
        </authorList>
    </citation>
    <scope>IDENTIFICATION</scope>
</reference>
<dbReference type="SMART" id="SM00256">
    <property type="entry name" value="FBOX"/>
    <property type="match status" value="1"/>
</dbReference>
<dbReference type="InterPro" id="IPR006553">
    <property type="entry name" value="Leu-rich_rpt_Cys-con_subtyp"/>
</dbReference>
<keyword evidence="3" id="KW-1185">Reference proteome</keyword>
<evidence type="ECO:0000313" key="3">
    <source>
        <dbReference type="Proteomes" id="UP000095280"/>
    </source>
</evidence>
<feature type="domain" description="F-box" evidence="2">
    <location>
        <begin position="1"/>
        <end position="45"/>
    </location>
</feature>
<organism evidence="3 4">
    <name type="scientific">Macrostomum lignano</name>
    <dbReference type="NCBI Taxonomy" id="282301"/>
    <lineage>
        <taxon>Eukaryota</taxon>
        <taxon>Metazoa</taxon>
        <taxon>Spiralia</taxon>
        <taxon>Lophotrochozoa</taxon>
        <taxon>Platyhelminthes</taxon>
        <taxon>Rhabditophora</taxon>
        <taxon>Macrostomorpha</taxon>
        <taxon>Macrostomida</taxon>
        <taxon>Macrostomidae</taxon>
        <taxon>Macrostomum</taxon>
    </lineage>
</organism>
<proteinExistence type="predicted"/>
<dbReference type="Gene3D" id="1.20.1280.50">
    <property type="match status" value="1"/>
</dbReference>
<dbReference type="WBParaSite" id="maker-uti_cns_0005964-snap-gene-0.4-mRNA-1">
    <property type="protein sequence ID" value="maker-uti_cns_0005964-snap-gene-0.4-mRNA-1"/>
    <property type="gene ID" value="maker-uti_cns_0005964-snap-gene-0.4"/>
</dbReference>
<protein>
    <submittedName>
        <fullName evidence="4">F-box domain-containing protein</fullName>
    </submittedName>
</protein>
<dbReference type="Pfam" id="PF12937">
    <property type="entry name" value="F-box-like"/>
    <property type="match status" value="1"/>
</dbReference>
<dbReference type="PANTHER" id="PTHR38926">
    <property type="entry name" value="F-BOX DOMAIN CONTAINING PROTEIN, EXPRESSED"/>
    <property type="match status" value="1"/>
</dbReference>
<dbReference type="Gene3D" id="3.80.10.10">
    <property type="entry name" value="Ribonuclease Inhibitor"/>
    <property type="match status" value="1"/>
</dbReference>
<dbReference type="AlphaFoldDB" id="A0A1I8HG30"/>
<dbReference type="SMART" id="SM00367">
    <property type="entry name" value="LRR_CC"/>
    <property type="match status" value="5"/>
</dbReference>
<dbReference type="SUPFAM" id="SSF81383">
    <property type="entry name" value="F-box domain"/>
    <property type="match status" value="1"/>
</dbReference>
<dbReference type="PROSITE" id="PS50181">
    <property type="entry name" value="FBOX"/>
    <property type="match status" value="1"/>
</dbReference>
<evidence type="ECO:0000259" key="2">
    <source>
        <dbReference type="PROSITE" id="PS50181"/>
    </source>
</evidence>
<dbReference type="InterPro" id="IPR036047">
    <property type="entry name" value="F-box-like_dom_sf"/>
</dbReference>
<accession>A0A1I8HG30</accession>
<evidence type="ECO:0000313" key="4">
    <source>
        <dbReference type="WBParaSite" id="maker-uti_cns_0005964-snap-gene-0.4-mRNA-1"/>
    </source>
</evidence>
<sequence>MENILPDELLTQILSELDQTSLGRCAQLSRRWRRLATQPRLWRKIRIDGYRCSLDAELMARLGDWLGDSLQEISIKCLKSNDNLRELLVRAENLTSLSIHSASESCCALRYLGLCRNLKELRVSESRKLVTEDSLNLLLYSCPELSVLEISSLDDFWDDTNPRVGRLFSTLVSHLTSLSVCFADATKLLRDLTKCPRLTSLNFAFPDIASFVRILRCTPNLACLRATGYNSLDDAANLQLPALPHLRRSDLIFHEARAETTMPLIQRVPALKVLSFCGNMSVTDYQRIAQKLPANLTHLVLFRSETDWTQVDSLPPLPASLRYLVLETWGVDTTPQLIGAITACSALEHVTLASSATDDLLPALLSRLPRLRCLRLTDCRRLTSQAWANLRHLQSLAASPLPDLHEFRIENCSESSLTDEAVADLCASPVARGLRRLQLHSCNQLTAASLASIASGCPWLSELKLLGSHRLIRQADLQAFHSA</sequence>
<dbReference type="PANTHER" id="PTHR38926:SF72">
    <property type="entry name" value="IM:7136021-RELATED"/>
    <property type="match status" value="1"/>
</dbReference>
<dbReference type="InterPro" id="IPR001810">
    <property type="entry name" value="F-box_dom"/>
</dbReference>
<dbReference type="Proteomes" id="UP000095280">
    <property type="component" value="Unplaced"/>
</dbReference>